<keyword evidence="2" id="KW-0732">Signal</keyword>
<accession>A0A1H8YX38</accession>
<dbReference type="AlphaFoldDB" id="A0A1H8YX38"/>
<dbReference type="STRING" id="657014.SAMN04488092_101188"/>
<name>A0A1H8YX38_9RHOB</name>
<evidence type="ECO:0000313" key="3">
    <source>
        <dbReference type="EMBL" id="SEP56795.1"/>
    </source>
</evidence>
<feature type="region of interest" description="Disordered" evidence="1">
    <location>
        <begin position="40"/>
        <end position="69"/>
    </location>
</feature>
<dbReference type="EMBL" id="FOEP01000001">
    <property type="protein sequence ID" value="SEP56795.1"/>
    <property type="molecule type" value="Genomic_DNA"/>
</dbReference>
<proteinExistence type="predicted"/>
<evidence type="ECO:0000256" key="2">
    <source>
        <dbReference type="SAM" id="SignalP"/>
    </source>
</evidence>
<dbReference type="Proteomes" id="UP000198634">
    <property type="component" value="Unassembled WGS sequence"/>
</dbReference>
<evidence type="ECO:0000256" key="1">
    <source>
        <dbReference type="SAM" id="MobiDB-lite"/>
    </source>
</evidence>
<dbReference type="OrthoDB" id="7929427at2"/>
<reference evidence="3 4" key="1">
    <citation type="submission" date="2016-10" db="EMBL/GenBank/DDBJ databases">
        <authorList>
            <person name="de Groot N.N."/>
        </authorList>
    </citation>
    <scope>NUCLEOTIDE SEQUENCE [LARGE SCALE GENOMIC DNA]</scope>
    <source>
        <strain evidence="3 4">DSM 22007</strain>
    </source>
</reference>
<sequence>MRASLAVLAFWPAAALAGPPLSAIDWLNDPALAPVVQHAAPQTGATQAEPPVTDTATSPSVDVSTLDQPAPDSVGLLSSSMTGLPVTLWQSSQAGELADLLRAQKVDDLPAMQSLLYTLLLTEAEAPQGSGPSSRFLLARLDSLMALGAVEPVQALLDRAGATTPALFSRWFDATLLTGDEDQACAALMRAPHLAPSYAARVFCTARSGDWMTAALTLDTARVLGFVSTQEDALLSRFLDSDLFEAEPLPHPPVRPSPLIFRLREAIGEPMPTAPLPRAFAVADLRGTVGWKAKIEAAERLARTAALADNRLLGIYSERLPAASGGIWDRVEAVQRFDTAIKAGDPGAAARVLPQVWVAMQAARLEAPFARLFADALLRLPLTGAAAETAYRIALLSPGYEAAAKAKGASLPQMAFLTSLAQGQPLSPSASPTATERAIQDAFASTVAPATFARDLQDGKLGEVILRAMLLYQQAVRGETKELVPALSTFRALGLEDMARQAALQILLLMRGV</sequence>
<keyword evidence="4" id="KW-1185">Reference proteome</keyword>
<protein>
    <recommendedName>
        <fullName evidence="5">Antifreeze glycopeptide polyprotein</fullName>
    </recommendedName>
</protein>
<evidence type="ECO:0000313" key="4">
    <source>
        <dbReference type="Proteomes" id="UP000198634"/>
    </source>
</evidence>
<feature type="compositionally biased region" description="Polar residues" evidence="1">
    <location>
        <begin position="54"/>
        <end position="67"/>
    </location>
</feature>
<gene>
    <name evidence="3" type="ORF">SAMN04488092_101188</name>
</gene>
<evidence type="ECO:0008006" key="5">
    <source>
        <dbReference type="Google" id="ProtNLM"/>
    </source>
</evidence>
<dbReference type="RefSeq" id="WP_090266996.1">
    <property type="nucleotide sequence ID" value="NZ_FOEP01000001.1"/>
</dbReference>
<feature type="chain" id="PRO_5009300731" description="Antifreeze glycopeptide polyprotein" evidence="2">
    <location>
        <begin position="18"/>
        <end position="513"/>
    </location>
</feature>
<organism evidence="3 4">
    <name type="scientific">Thalassovita taeanensis</name>
    <dbReference type="NCBI Taxonomy" id="657014"/>
    <lineage>
        <taxon>Bacteria</taxon>
        <taxon>Pseudomonadati</taxon>
        <taxon>Pseudomonadota</taxon>
        <taxon>Alphaproteobacteria</taxon>
        <taxon>Rhodobacterales</taxon>
        <taxon>Roseobacteraceae</taxon>
        <taxon>Thalassovita</taxon>
    </lineage>
</organism>
<feature type="signal peptide" evidence="2">
    <location>
        <begin position="1"/>
        <end position="17"/>
    </location>
</feature>